<name>A0ABU1U252_9BACL</name>
<dbReference type="PROSITE" id="PS50885">
    <property type="entry name" value="HAMP"/>
    <property type="match status" value="1"/>
</dbReference>
<feature type="domain" description="HAMP" evidence="8">
    <location>
        <begin position="300"/>
        <end position="352"/>
    </location>
</feature>
<evidence type="ECO:0000256" key="1">
    <source>
        <dbReference type="ARBA" id="ARBA00004651"/>
    </source>
</evidence>
<feature type="transmembrane region" description="Helical" evidence="7">
    <location>
        <begin position="12"/>
        <end position="32"/>
    </location>
</feature>
<evidence type="ECO:0000259" key="8">
    <source>
        <dbReference type="PROSITE" id="PS50885"/>
    </source>
</evidence>
<evidence type="ECO:0000256" key="4">
    <source>
        <dbReference type="ARBA" id="ARBA00022692"/>
    </source>
</evidence>
<keyword evidence="5 7" id="KW-1133">Transmembrane helix</keyword>
<protein>
    <submittedName>
        <fullName evidence="9">Methyl-accepting chemotaxis protein</fullName>
    </submittedName>
</protein>
<keyword evidence="10" id="KW-1185">Reference proteome</keyword>
<dbReference type="Pfam" id="PF00672">
    <property type="entry name" value="HAMP"/>
    <property type="match status" value="1"/>
</dbReference>
<evidence type="ECO:0000256" key="6">
    <source>
        <dbReference type="ARBA" id="ARBA00023136"/>
    </source>
</evidence>
<dbReference type="Gene3D" id="6.10.340.10">
    <property type="match status" value="1"/>
</dbReference>
<dbReference type="PANTHER" id="PTHR32089:SF114">
    <property type="entry name" value="METHYL-ACCEPTING CHEMOTAXIS PROTEIN MCPB"/>
    <property type="match status" value="1"/>
</dbReference>
<dbReference type="InterPro" id="IPR033479">
    <property type="entry name" value="dCache_1"/>
</dbReference>
<organism evidence="9 10">
    <name type="scientific">Fictibacillus barbaricus</name>
    <dbReference type="NCBI Taxonomy" id="182136"/>
    <lineage>
        <taxon>Bacteria</taxon>
        <taxon>Bacillati</taxon>
        <taxon>Bacillota</taxon>
        <taxon>Bacilli</taxon>
        <taxon>Bacillales</taxon>
        <taxon>Fictibacillaceae</taxon>
        <taxon>Fictibacillus</taxon>
    </lineage>
</organism>
<gene>
    <name evidence="9" type="ORF">J2X07_002427</name>
</gene>
<comment type="subcellular location">
    <subcellularLocation>
        <location evidence="1">Cell membrane</location>
        <topology evidence="1">Multi-pass membrane protein</topology>
    </subcellularLocation>
</comment>
<dbReference type="CDD" id="cd06225">
    <property type="entry name" value="HAMP"/>
    <property type="match status" value="1"/>
</dbReference>
<keyword evidence="2" id="KW-1003">Cell membrane</keyword>
<keyword evidence="4 7" id="KW-0812">Transmembrane</keyword>
<accession>A0ABU1U252</accession>
<keyword evidence="3" id="KW-0145">Chemotaxis</keyword>
<feature type="transmembrane region" description="Helical" evidence="7">
    <location>
        <begin position="276"/>
        <end position="298"/>
    </location>
</feature>
<evidence type="ECO:0000313" key="10">
    <source>
        <dbReference type="Proteomes" id="UP001258181"/>
    </source>
</evidence>
<dbReference type="CDD" id="cd12912">
    <property type="entry name" value="PDC2_MCP_like"/>
    <property type="match status" value="1"/>
</dbReference>
<dbReference type="SUPFAM" id="SSF158472">
    <property type="entry name" value="HAMP domain-like"/>
    <property type="match status" value="1"/>
</dbReference>
<keyword evidence="6 7" id="KW-0472">Membrane</keyword>
<dbReference type="EMBL" id="JAVDWA010000003">
    <property type="protein sequence ID" value="MDR7073441.1"/>
    <property type="molecule type" value="Genomic_DNA"/>
</dbReference>
<evidence type="ECO:0000256" key="7">
    <source>
        <dbReference type="SAM" id="Phobius"/>
    </source>
</evidence>
<dbReference type="InterPro" id="IPR003660">
    <property type="entry name" value="HAMP_dom"/>
</dbReference>
<dbReference type="RefSeq" id="WP_310258930.1">
    <property type="nucleotide sequence ID" value="NZ_JAVDWA010000003.1"/>
</dbReference>
<dbReference type="PANTHER" id="PTHR32089">
    <property type="entry name" value="METHYL-ACCEPTING CHEMOTAXIS PROTEIN MCPB"/>
    <property type="match status" value="1"/>
</dbReference>
<dbReference type="SMART" id="SM00304">
    <property type="entry name" value="HAMP"/>
    <property type="match status" value="1"/>
</dbReference>
<dbReference type="PROSITE" id="PS51257">
    <property type="entry name" value="PROKAR_LIPOPROTEIN"/>
    <property type="match status" value="1"/>
</dbReference>
<comment type="caution">
    <text evidence="9">The sequence shown here is derived from an EMBL/GenBank/DDBJ whole genome shotgun (WGS) entry which is preliminary data.</text>
</comment>
<evidence type="ECO:0000256" key="2">
    <source>
        <dbReference type="ARBA" id="ARBA00022475"/>
    </source>
</evidence>
<proteinExistence type="predicted"/>
<evidence type="ECO:0000313" key="9">
    <source>
        <dbReference type="EMBL" id="MDR7073441.1"/>
    </source>
</evidence>
<dbReference type="Gene3D" id="3.30.450.20">
    <property type="entry name" value="PAS domain"/>
    <property type="match status" value="2"/>
</dbReference>
<dbReference type="SUPFAM" id="SSF58104">
    <property type="entry name" value="Methyl-accepting chemotaxis protein (MCP) signaling domain"/>
    <property type="match status" value="1"/>
</dbReference>
<reference evidence="9 10" key="1">
    <citation type="submission" date="2023-07" db="EMBL/GenBank/DDBJ databases">
        <title>Sorghum-associated microbial communities from plants grown in Nebraska, USA.</title>
        <authorList>
            <person name="Schachtman D."/>
        </authorList>
    </citation>
    <scope>NUCLEOTIDE SEQUENCE [LARGE SCALE GENOMIC DNA]</scope>
    <source>
        <strain evidence="9 10">BE211</strain>
    </source>
</reference>
<dbReference type="Pfam" id="PF02743">
    <property type="entry name" value="dCache_1"/>
    <property type="match status" value="1"/>
</dbReference>
<dbReference type="Proteomes" id="UP001258181">
    <property type="component" value="Unassembled WGS sequence"/>
</dbReference>
<evidence type="ECO:0000256" key="3">
    <source>
        <dbReference type="ARBA" id="ARBA00022500"/>
    </source>
</evidence>
<dbReference type="CDD" id="cd12913">
    <property type="entry name" value="PDC1_MCP_like"/>
    <property type="match status" value="1"/>
</dbReference>
<sequence>MIKKSLQRQILVPFLLLILMTGIVISCVGYFFSMKTTVDNSSADTSARMVDMNESLDRFLYNNSQFVLAYADDAWIKLYKKGDTPDYILSKFQDYQISNESIVNSYFVSKDNGVVMYPVPASKVEDLTTADWYQKSKENPEKIIWVDPFVDKSTGRLVVKAVKGIENNGEFVGVAAIDIAVSDILTLMQNVKIGDSGYALLIDNTGSYMVHPNPKMTGKSAVNESFYKNMEHKQGILTNKLDGEERVISYVQNETTGWKLVGTVAVSEFERKASVILLPIGIALLITLFVAAVISVLVSRKITKPVRTLKEAMNGMENGNLQVTVSIDREDEIGDLADSFTKMSEQMRNLIGEMAQITDHVTDASQTVVASAEENSAAASEVSRTMQQIAEGSSYQAELMEGNVHAAGVLADRISQVQEKGEAIEKATKQMNQASVEGVKKVTFLKEKSLLTTEMTREMTIL</sequence>
<evidence type="ECO:0000256" key="5">
    <source>
        <dbReference type="ARBA" id="ARBA00022989"/>
    </source>
</evidence>